<evidence type="ECO:0000256" key="1">
    <source>
        <dbReference type="SAM" id="Phobius"/>
    </source>
</evidence>
<keyword evidence="3" id="KW-1185">Reference proteome</keyword>
<dbReference type="HOGENOM" id="CLU_128770_0_0_6"/>
<accession>B8CQQ9</accession>
<feature type="transmembrane region" description="Helical" evidence="1">
    <location>
        <begin position="67"/>
        <end position="86"/>
    </location>
</feature>
<gene>
    <name evidence="2" type="ordered locus">swp_3848</name>
</gene>
<keyword evidence="1" id="KW-0812">Transmembrane</keyword>
<feature type="transmembrane region" description="Helical" evidence="1">
    <location>
        <begin position="111"/>
        <end position="131"/>
    </location>
</feature>
<proteinExistence type="predicted"/>
<keyword evidence="1" id="KW-1133">Transmembrane helix</keyword>
<organism evidence="2 3">
    <name type="scientific">Shewanella piezotolerans (strain WP3 / JCM 13877)</name>
    <dbReference type="NCBI Taxonomy" id="225849"/>
    <lineage>
        <taxon>Bacteria</taxon>
        <taxon>Pseudomonadati</taxon>
        <taxon>Pseudomonadota</taxon>
        <taxon>Gammaproteobacteria</taxon>
        <taxon>Alteromonadales</taxon>
        <taxon>Shewanellaceae</taxon>
        <taxon>Shewanella</taxon>
    </lineage>
</organism>
<dbReference type="STRING" id="225849.swp_3848"/>
<name>B8CQQ9_SHEPW</name>
<feature type="transmembrane region" description="Helical" evidence="1">
    <location>
        <begin position="22"/>
        <end position="55"/>
    </location>
</feature>
<keyword evidence="1" id="KW-0472">Membrane</keyword>
<reference evidence="2 3" key="1">
    <citation type="journal article" date="2008" name="PLoS ONE">
        <title>Environmental adaptation: genomic analysis of the piezotolerant and psychrotolerant deep-sea iron reducing bacterium Shewanella piezotolerans WP3.</title>
        <authorList>
            <person name="Wang F."/>
            <person name="Wang J."/>
            <person name="Jian H."/>
            <person name="Zhang B."/>
            <person name="Li S."/>
            <person name="Wang F."/>
            <person name="Zeng X."/>
            <person name="Gao L."/>
            <person name="Bartlett D.H."/>
            <person name="Yu J."/>
            <person name="Hu S."/>
            <person name="Xiao X."/>
        </authorList>
    </citation>
    <scope>NUCLEOTIDE SEQUENCE [LARGE SCALE GENOMIC DNA]</scope>
    <source>
        <strain evidence="3">WP3 / JCM 13877</strain>
    </source>
</reference>
<dbReference type="Proteomes" id="UP000000753">
    <property type="component" value="Chromosome"/>
</dbReference>
<evidence type="ECO:0000313" key="3">
    <source>
        <dbReference type="Proteomes" id="UP000000753"/>
    </source>
</evidence>
<sequence>METNNTANNTAVPAKVNMPKRLIALLAFLVIISVSGLLAKQGVLFCILTLFMVLAIIGRQKAALIMLRVYTSLQLAIVSMLPVVLYDPENLAASGPSSFAIGSFKAQVPDWIIFSILIVLAILQVWIAFTAKVGSYFNRKVDLNIMR</sequence>
<dbReference type="AlphaFoldDB" id="B8CQQ9"/>
<evidence type="ECO:0000313" key="2">
    <source>
        <dbReference type="EMBL" id="ACJ30525.1"/>
    </source>
</evidence>
<dbReference type="EMBL" id="CP000472">
    <property type="protein sequence ID" value="ACJ30525.1"/>
    <property type="molecule type" value="Genomic_DNA"/>
</dbReference>
<protein>
    <submittedName>
        <fullName evidence="2">Uncharacterized protein</fullName>
    </submittedName>
</protein>
<dbReference type="KEGG" id="swp:swp_3848"/>
<dbReference type="eggNOG" id="ENOG50315K0">
    <property type="taxonomic scope" value="Bacteria"/>
</dbReference>